<feature type="transmembrane region" description="Helical" evidence="2">
    <location>
        <begin position="480"/>
        <end position="504"/>
    </location>
</feature>
<protein>
    <submittedName>
        <fullName evidence="3">ABC-2 type transport system permease protein</fullName>
    </submittedName>
</protein>
<reference evidence="3 4" key="1">
    <citation type="submission" date="2019-06" db="EMBL/GenBank/DDBJ databases">
        <title>Genome sequencing of plant associated microbes to promote plant fitness in Sorghum bicolor and Oryza sativa.</title>
        <authorList>
            <person name="Coleman-Derr D."/>
        </authorList>
    </citation>
    <scope>NUCLEOTIDE SEQUENCE [LARGE SCALE GENOMIC DNA]</scope>
    <source>
        <strain evidence="3 4">KV-663</strain>
    </source>
</reference>
<dbReference type="EMBL" id="VFPM01000001">
    <property type="protein sequence ID" value="TQM63970.1"/>
    <property type="molecule type" value="Genomic_DNA"/>
</dbReference>
<dbReference type="AlphaFoldDB" id="A0A543I0A9"/>
<accession>A0A543I0A9</accession>
<dbReference type="Proteomes" id="UP000316747">
    <property type="component" value="Unassembled WGS sequence"/>
</dbReference>
<feature type="region of interest" description="Disordered" evidence="1">
    <location>
        <begin position="1"/>
        <end position="22"/>
    </location>
</feature>
<keyword evidence="2" id="KW-1133">Transmembrane helix</keyword>
<evidence type="ECO:0000313" key="4">
    <source>
        <dbReference type="Proteomes" id="UP000316747"/>
    </source>
</evidence>
<feature type="transmembrane region" description="Helical" evidence="2">
    <location>
        <begin position="454"/>
        <end position="473"/>
    </location>
</feature>
<feature type="transmembrane region" description="Helical" evidence="2">
    <location>
        <begin position="356"/>
        <end position="382"/>
    </location>
</feature>
<feature type="transmembrane region" description="Helical" evidence="2">
    <location>
        <begin position="178"/>
        <end position="197"/>
    </location>
</feature>
<feature type="transmembrane region" description="Helical" evidence="2">
    <location>
        <begin position="145"/>
        <end position="172"/>
    </location>
</feature>
<comment type="caution">
    <text evidence="3">The sequence shown here is derived from an EMBL/GenBank/DDBJ whole genome shotgun (WGS) entry which is preliminary data.</text>
</comment>
<feature type="transmembrane region" description="Helical" evidence="2">
    <location>
        <begin position="258"/>
        <end position="279"/>
    </location>
</feature>
<feature type="transmembrane region" description="Helical" evidence="2">
    <location>
        <begin position="315"/>
        <end position="336"/>
    </location>
</feature>
<feature type="transmembrane region" description="Helical" evidence="2">
    <location>
        <begin position="413"/>
        <end position="434"/>
    </location>
</feature>
<feature type="transmembrane region" description="Helical" evidence="2">
    <location>
        <begin position="39"/>
        <end position="60"/>
    </location>
</feature>
<dbReference type="RefSeq" id="WP_141841682.1">
    <property type="nucleotide sequence ID" value="NZ_VFPM01000001.1"/>
</dbReference>
<organism evidence="3 4">
    <name type="scientific">Humibacillus xanthopallidus</name>
    <dbReference type="NCBI Taxonomy" id="412689"/>
    <lineage>
        <taxon>Bacteria</taxon>
        <taxon>Bacillati</taxon>
        <taxon>Actinomycetota</taxon>
        <taxon>Actinomycetes</taxon>
        <taxon>Micrococcales</taxon>
        <taxon>Intrasporangiaceae</taxon>
        <taxon>Humibacillus</taxon>
    </lineage>
</organism>
<dbReference type="OrthoDB" id="2014935at2"/>
<evidence type="ECO:0000313" key="3">
    <source>
        <dbReference type="EMBL" id="TQM63970.1"/>
    </source>
</evidence>
<proteinExistence type="predicted"/>
<keyword evidence="2" id="KW-0472">Membrane</keyword>
<evidence type="ECO:0000256" key="1">
    <source>
        <dbReference type="SAM" id="MobiDB-lite"/>
    </source>
</evidence>
<feature type="transmembrane region" description="Helical" evidence="2">
    <location>
        <begin position="209"/>
        <end position="226"/>
    </location>
</feature>
<keyword evidence="4" id="KW-1185">Reference proteome</keyword>
<feature type="transmembrane region" description="Helical" evidence="2">
    <location>
        <begin position="524"/>
        <end position="544"/>
    </location>
</feature>
<evidence type="ECO:0000256" key="2">
    <source>
        <dbReference type="SAM" id="Phobius"/>
    </source>
</evidence>
<feature type="transmembrane region" description="Helical" evidence="2">
    <location>
        <begin position="96"/>
        <end position="118"/>
    </location>
</feature>
<sequence length="550" mass="55943">MTSTSAPTAPSSPRVGSARGSGLTGTTRLLRLAARRDRVLIPVSAVTLMAVVAGSAQATFDLYPDPSLASPALRETLDNPALVAIYGPVASLTVDALATFKTVLLGGVFLCLLAYVVVRRHTRTEEEEGRLELLGSGVVGRRAPLAAAVLLATAAVIGTSVLTILGAVAVGLDSAGSVALGVSWAVMGLTWVGVTAVSAQMTETARGTAGFALGALAAAYLLRALGDAAGSDSPARVLTWISPLGWAEKVEPYGANRVWVLVVGVVAYAVLVLVAFALLERRDLGAGVLPSRPGPARGSLRTVGGLTRRLARGTVIGWTIGFVVLGAVVGSLGGSVQSFVDSPEIAEMLRKLGGGAGTIIDTFFATELRFAAIAAAALGIALTTRMRTEETSERAEAVLATPVTRLRWGVSHIVVAVAATALVLAVAGVVAGLLDGRRTGDVAGSVGRLTGGALAALPAVWVCIAVAVLLVGLVPRLTGLVWAVLIGFLVLGEFGPIMNLPSWMTAVSPFDHLSHLPGGTLDTAAVLGLVVVAVALTAVGLAGLRRRDIA</sequence>
<keyword evidence="2" id="KW-0812">Transmembrane</keyword>
<name>A0A543I0A9_9MICO</name>
<gene>
    <name evidence="3" type="ORF">FBY41_0327</name>
</gene>